<keyword evidence="2" id="KW-1185">Reference proteome</keyword>
<comment type="caution">
    <text evidence="1">The sequence shown here is derived from an EMBL/GenBank/DDBJ whole genome shotgun (WGS) entry which is preliminary data.</text>
</comment>
<reference evidence="2" key="1">
    <citation type="submission" date="2023-07" db="EMBL/GenBank/DDBJ databases">
        <title>30 novel species of actinomycetes from the DSMZ collection.</title>
        <authorList>
            <person name="Nouioui I."/>
        </authorList>
    </citation>
    <scope>NUCLEOTIDE SEQUENCE [LARGE SCALE GENOMIC DNA]</scope>
    <source>
        <strain evidence="2">DSM 45834</strain>
    </source>
</reference>
<name>A0ABU2NBM5_9PSEU</name>
<organism evidence="1 2">
    <name type="scientific">Pseudonocardia charpentierae</name>
    <dbReference type="NCBI Taxonomy" id="3075545"/>
    <lineage>
        <taxon>Bacteria</taxon>
        <taxon>Bacillati</taxon>
        <taxon>Actinomycetota</taxon>
        <taxon>Actinomycetes</taxon>
        <taxon>Pseudonocardiales</taxon>
        <taxon>Pseudonocardiaceae</taxon>
        <taxon>Pseudonocardia</taxon>
    </lineage>
</organism>
<gene>
    <name evidence="1" type="ORF">RM445_17615</name>
</gene>
<dbReference type="Proteomes" id="UP001183202">
    <property type="component" value="Unassembled WGS sequence"/>
</dbReference>
<dbReference type="EMBL" id="JAVREJ010000012">
    <property type="protein sequence ID" value="MDT0351351.1"/>
    <property type="molecule type" value="Genomic_DNA"/>
</dbReference>
<evidence type="ECO:0008006" key="3">
    <source>
        <dbReference type="Google" id="ProtNLM"/>
    </source>
</evidence>
<sequence>MTGLVGDTGAVVALATGSTLHARDLLQAAVAEGITLAVPAAAYAAAWASSAPLGRMLLDGFLDLSVVVVDPLDAQTARATAVVLARAGGRASLDFSQVVVSAQARSWPVITATPGPLFALAPDVAVEVLP</sequence>
<proteinExistence type="predicted"/>
<protein>
    <recommendedName>
        <fullName evidence="3">PIN domain-containing protein</fullName>
    </recommendedName>
</protein>
<evidence type="ECO:0000313" key="1">
    <source>
        <dbReference type="EMBL" id="MDT0351351.1"/>
    </source>
</evidence>
<dbReference type="RefSeq" id="WP_311557618.1">
    <property type="nucleotide sequence ID" value="NZ_JAVREJ010000012.1"/>
</dbReference>
<evidence type="ECO:0000313" key="2">
    <source>
        <dbReference type="Proteomes" id="UP001183202"/>
    </source>
</evidence>
<accession>A0ABU2NBM5</accession>